<dbReference type="SUPFAM" id="SSF63817">
    <property type="entry name" value="Sortase"/>
    <property type="match status" value="1"/>
</dbReference>
<dbReference type="InterPro" id="IPR009835">
    <property type="entry name" value="SrtB"/>
</dbReference>
<evidence type="ECO:0000256" key="2">
    <source>
        <dbReference type="PIRSR" id="PIRSR605754-1"/>
    </source>
</evidence>
<protein>
    <submittedName>
        <fullName evidence="3">Class B sortase</fullName>
    </submittedName>
</protein>
<dbReference type="InterPro" id="IPR005754">
    <property type="entry name" value="Sortase"/>
</dbReference>
<name>A0A328UJK2_9FIRM</name>
<evidence type="ECO:0000313" key="4">
    <source>
        <dbReference type="Proteomes" id="UP000249377"/>
    </source>
</evidence>
<organism evidence="3 4">
    <name type="scientific">Hydrogeniiclostridium mannosilyticum</name>
    <dbReference type="NCBI Taxonomy" id="2764322"/>
    <lineage>
        <taxon>Bacteria</taxon>
        <taxon>Bacillati</taxon>
        <taxon>Bacillota</taxon>
        <taxon>Clostridia</taxon>
        <taxon>Eubacteriales</taxon>
        <taxon>Acutalibacteraceae</taxon>
        <taxon>Hydrogeniiclostridium</taxon>
    </lineage>
</organism>
<feature type="active site" description="Proton donor/acceptor" evidence="2">
    <location>
        <position position="138"/>
    </location>
</feature>
<dbReference type="EMBL" id="QLYR01000001">
    <property type="protein sequence ID" value="RAQ30164.1"/>
    <property type="molecule type" value="Genomic_DNA"/>
</dbReference>
<dbReference type="AlphaFoldDB" id="A0A328UJK2"/>
<dbReference type="Pfam" id="PF04203">
    <property type="entry name" value="Sortase"/>
    <property type="match status" value="1"/>
</dbReference>
<dbReference type="Gene3D" id="2.40.260.10">
    <property type="entry name" value="Sortase"/>
    <property type="match status" value="1"/>
</dbReference>
<keyword evidence="1" id="KW-0378">Hydrolase</keyword>
<comment type="caution">
    <text evidence="3">The sequence shown here is derived from an EMBL/GenBank/DDBJ whole genome shotgun (WGS) entry which is preliminary data.</text>
</comment>
<proteinExistence type="predicted"/>
<reference evidence="3 4" key="1">
    <citation type="submission" date="2018-06" db="EMBL/GenBank/DDBJ databases">
        <title>Noncontiguous genome sequence of Ruminococcaceae bacterium ASD2818.</title>
        <authorList>
            <person name="Chaplin A.V."/>
            <person name="Sokolova S.R."/>
            <person name="Kochetkova T.O."/>
            <person name="Goltsov A.Y."/>
            <person name="Trofimov D.Y."/>
            <person name="Efimov B.A."/>
        </authorList>
    </citation>
    <scope>NUCLEOTIDE SEQUENCE [LARGE SCALE GENOMIC DNA]</scope>
    <source>
        <strain evidence="3 4">ASD2818</strain>
    </source>
</reference>
<dbReference type="RefSeq" id="WP_112331360.1">
    <property type="nucleotide sequence ID" value="NZ_QLYR01000001.1"/>
</dbReference>
<dbReference type="InterPro" id="IPR023365">
    <property type="entry name" value="Sortase_dom-sf"/>
</dbReference>
<dbReference type="CDD" id="cd05826">
    <property type="entry name" value="Sortase_B"/>
    <property type="match status" value="1"/>
</dbReference>
<dbReference type="GO" id="GO:0016787">
    <property type="term" value="F:hydrolase activity"/>
    <property type="evidence" value="ECO:0007669"/>
    <property type="project" value="UniProtKB-KW"/>
</dbReference>
<evidence type="ECO:0000313" key="3">
    <source>
        <dbReference type="EMBL" id="RAQ30164.1"/>
    </source>
</evidence>
<accession>A0A328UJK2</accession>
<feature type="active site" description="Acyl-thioester intermediate" evidence="2">
    <location>
        <position position="232"/>
    </location>
</feature>
<keyword evidence="4" id="KW-1185">Reference proteome</keyword>
<evidence type="ECO:0000256" key="1">
    <source>
        <dbReference type="ARBA" id="ARBA00022801"/>
    </source>
</evidence>
<sequence length="249" mass="28114">MKIFLKGFCIGLLCLSLLGLLWFLVLQPGLTNREAQNLKEEYAQPLPGESSGELPAGKEQPEPESLVALSALQAEYPDIQGWISIPGTCVDYPVLQSSADDPEYYLRRTYKGEHRTAGSIFFQWDCSPESKNLVVYGHNMNDGTMFAVLQKMADEAFRKEHSKILLQTSDGLREYRIAAVLKTDIQKFPFNRTEFADDGDFLSFQKELFAQSLYKPETIPGADHRLLTLVTCSYEWESARTVVVATEVR</sequence>
<dbReference type="Proteomes" id="UP000249377">
    <property type="component" value="Unassembled WGS sequence"/>
</dbReference>
<gene>
    <name evidence="3" type="ORF">DPQ25_01240</name>
</gene>